<dbReference type="Proteomes" id="UP000429484">
    <property type="component" value="Unassembled WGS sequence"/>
</dbReference>
<dbReference type="AlphaFoldDB" id="A0AAW9U0H9"/>
<gene>
    <name evidence="2" type="ORF">GHK53_37055</name>
</gene>
<evidence type="ECO:0000313" key="2">
    <source>
        <dbReference type="EMBL" id="MQW38196.1"/>
    </source>
</evidence>
<reference evidence="2 3" key="1">
    <citation type="journal article" date="2013" name="Genome Biol.">
        <title>Comparative genomics of the core and accessory genomes of 48 Sinorhizobium strains comprising five genospecies.</title>
        <authorList>
            <person name="Sugawara M."/>
            <person name="Epstein B."/>
            <person name="Badgley B.D."/>
            <person name="Unno T."/>
            <person name="Xu L."/>
            <person name="Reese J."/>
            <person name="Gyaneshwar P."/>
            <person name="Denny R."/>
            <person name="Mudge J."/>
            <person name="Bharti A.K."/>
            <person name="Farmer A.D."/>
            <person name="May G.D."/>
            <person name="Woodward J.E."/>
            <person name="Medigue C."/>
            <person name="Vallenet D."/>
            <person name="Lajus A."/>
            <person name="Rouy Z."/>
            <person name="Martinez-Vaz B."/>
            <person name="Tiffin P."/>
            <person name="Young N.D."/>
            <person name="Sadowsky M.J."/>
        </authorList>
    </citation>
    <scope>NUCLEOTIDE SEQUENCE [LARGE SCALE GENOMIC DNA]</scope>
    <source>
        <strain evidence="2 3">N6B1</strain>
    </source>
</reference>
<feature type="region of interest" description="Disordered" evidence="1">
    <location>
        <begin position="1"/>
        <end position="22"/>
    </location>
</feature>
<evidence type="ECO:0000313" key="3">
    <source>
        <dbReference type="Proteomes" id="UP000429484"/>
    </source>
</evidence>
<evidence type="ECO:0000256" key="1">
    <source>
        <dbReference type="SAM" id="MobiDB-lite"/>
    </source>
</evidence>
<dbReference type="InterPro" id="IPR053860">
    <property type="entry name" value="DUF6932"/>
</dbReference>
<accession>A0AAW9U0H9</accession>
<sequence>MPIPDFDARGLIPPVDIQNPAGPERSPYFATMSEVVQRFGTTPHRRSLLRNLISYRQLLARDGYEAGVQFIDGSFVENIELIGNRDPGDIDVFSLVRVPEKYVADFGLWENHGATYWMNEIINRALNKARFSLDTFALIVDDQAPIFDAMGDIMYWYGLFSHQRDTFHWKGFVALDVNAADDLAALQLLEGL</sequence>
<evidence type="ECO:0008006" key="4">
    <source>
        <dbReference type="Google" id="ProtNLM"/>
    </source>
</evidence>
<proteinExistence type="predicted"/>
<organism evidence="2 3">
    <name type="scientific">Rhizobium meliloti</name>
    <name type="common">Ensifer meliloti</name>
    <name type="synonym">Sinorhizobium meliloti</name>
    <dbReference type="NCBI Taxonomy" id="382"/>
    <lineage>
        <taxon>Bacteria</taxon>
        <taxon>Pseudomonadati</taxon>
        <taxon>Pseudomonadota</taxon>
        <taxon>Alphaproteobacteria</taxon>
        <taxon>Hyphomicrobiales</taxon>
        <taxon>Rhizobiaceae</taxon>
        <taxon>Sinorhizobium/Ensifer group</taxon>
        <taxon>Sinorhizobium</taxon>
    </lineage>
</organism>
<dbReference type="EMBL" id="WISR01000294">
    <property type="protein sequence ID" value="MQW38196.1"/>
    <property type="molecule type" value="Genomic_DNA"/>
</dbReference>
<protein>
    <recommendedName>
        <fullName evidence="4">Nucleotidyltransferase</fullName>
    </recommendedName>
</protein>
<comment type="caution">
    <text evidence="2">The sequence shown here is derived from an EMBL/GenBank/DDBJ whole genome shotgun (WGS) entry which is preliminary data.</text>
</comment>
<name>A0AAW9U0H9_RHIML</name>
<dbReference type="Pfam" id="PF22014">
    <property type="entry name" value="DUF6932"/>
    <property type="match status" value="1"/>
</dbReference>
<dbReference type="RefSeq" id="WP_369598683.1">
    <property type="nucleotide sequence ID" value="NZ_WISR01000294.1"/>
</dbReference>